<reference evidence="1 2" key="1">
    <citation type="submission" date="2021-06" db="EMBL/GenBank/DDBJ databases">
        <title>Bacillus sp. RD4P76, an endophyte from a halophyte.</title>
        <authorList>
            <person name="Sun J.-Q."/>
        </authorList>
    </citation>
    <scope>NUCLEOTIDE SEQUENCE [LARGE SCALE GENOMIC DNA]</scope>
    <source>
        <strain evidence="1 2">CGMCC 1.15917</strain>
    </source>
</reference>
<proteinExistence type="predicted"/>
<dbReference type="EMBL" id="JAHQCS010000104">
    <property type="protein sequence ID" value="MBU9712578.1"/>
    <property type="molecule type" value="Genomic_DNA"/>
</dbReference>
<dbReference type="InterPro" id="IPR018540">
    <property type="entry name" value="Spo0E-like"/>
</dbReference>
<keyword evidence="2" id="KW-1185">Reference proteome</keyword>
<sequence length="58" mass="6775">MGTCKRNQLDNLGRDIEKLRNWMYEIKDRDGIADPEVIKISQLLDDKLNEQLELSKNG</sequence>
<dbReference type="Pfam" id="PF09388">
    <property type="entry name" value="SpoOE-like"/>
    <property type="match status" value="1"/>
</dbReference>
<comment type="caution">
    <text evidence="1">The sequence shown here is derived from an EMBL/GenBank/DDBJ whole genome shotgun (WGS) entry which is preliminary data.</text>
</comment>
<gene>
    <name evidence="1" type="ORF">KS419_12580</name>
</gene>
<dbReference type="Proteomes" id="UP000784880">
    <property type="component" value="Unassembled WGS sequence"/>
</dbReference>
<accession>A0ABS6JGB8</accession>
<name>A0ABS6JGB8_9BACI</name>
<protein>
    <submittedName>
        <fullName evidence="1">Aspartyl-phosphate phosphatase Spo0E family protein</fullName>
    </submittedName>
</protein>
<evidence type="ECO:0000313" key="2">
    <source>
        <dbReference type="Proteomes" id="UP000784880"/>
    </source>
</evidence>
<evidence type="ECO:0000313" key="1">
    <source>
        <dbReference type="EMBL" id="MBU9712578.1"/>
    </source>
</evidence>
<organism evidence="1 2">
    <name type="scientific">Evansella tamaricis</name>
    <dbReference type="NCBI Taxonomy" id="2069301"/>
    <lineage>
        <taxon>Bacteria</taxon>
        <taxon>Bacillati</taxon>
        <taxon>Bacillota</taxon>
        <taxon>Bacilli</taxon>
        <taxon>Bacillales</taxon>
        <taxon>Bacillaceae</taxon>
        <taxon>Evansella</taxon>
    </lineage>
</organism>
<dbReference type="RefSeq" id="WP_217066757.1">
    <property type="nucleotide sequence ID" value="NZ_JAHQCS010000104.1"/>
</dbReference>